<comment type="caution">
    <text evidence="1">The sequence shown here is derived from an EMBL/GenBank/DDBJ whole genome shotgun (WGS) entry which is preliminary data.</text>
</comment>
<evidence type="ECO:0000313" key="2">
    <source>
        <dbReference type="Proteomes" id="UP001177260"/>
    </source>
</evidence>
<keyword evidence="2" id="KW-1185">Reference proteome</keyword>
<gene>
    <name evidence="1" type="ORF">N8T08_003631</name>
</gene>
<proteinExistence type="predicted"/>
<name>A0ACC3B738_9EURO</name>
<reference evidence="1 2" key="1">
    <citation type="journal article" date="2023" name="ACS Omega">
        <title>Identification of the Neoaspergillic Acid Biosynthesis Gene Cluster by Establishing an In Vitro CRISPR-Ribonucleoprotein Genetic System in Aspergillus melleus.</title>
        <authorList>
            <person name="Yuan B."/>
            <person name="Grau M.F."/>
            <person name="Murata R.M."/>
            <person name="Torok T."/>
            <person name="Venkateswaran K."/>
            <person name="Stajich J.E."/>
            <person name="Wang C.C.C."/>
        </authorList>
    </citation>
    <scope>NUCLEOTIDE SEQUENCE [LARGE SCALE GENOMIC DNA]</scope>
    <source>
        <strain evidence="1 2">IMV 1140</strain>
    </source>
</reference>
<dbReference type="Proteomes" id="UP001177260">
    <property type="component" value="Unassembled WGS sequence"/>
</dbReference>
<protein>
    <submittedName>
        <fullName evidence="1">Uncharacterized protein</fullName>
    </submittedName>
</protein>
<organism evidence="1 2">
    <name type="scientific">Aspergillus melleus</name>
    <dbReference type="NCBI Taxonomy" id="138277"/>
    <lineage>
        <taxon>Eukaryota</taxon>
        <taxon>Fungi</taxon>
        <taxon>Dikarya</taxon>
        <taxon>Ascomycota</taxon>
        <taxon>Pezizomycotina</taxon>
        <taxon>Eurotiomycetes</taxon>
        <taxon>Eurotiomycetidae</taxon>
        <taxon>Eurotiales</taxon>
        <taxon>Aspergillaceae</taxon>
        <taxon>Aspergillus</taxon>
        <taxon>Aspergillus subgen. Circumdati</taxon>
    </lineage>
</organism>
<accession>A0ACC3B738</accession>
<evidence type="ECO:0000313" key="1">
    <source>
        <dbReference type="EMBL" id="KAK1145983.1"/>
    </source>
</evidence>
<sequence>MTSTVEDHVFPALDLDIAADLLGAGDILGLETSNDNVSLSDNPAGDSNTREGEEDDIPTPNSGSLSASRTPGSDTPRRRRREAVIRKSRRVRTGCLTCRERHLKCDEALHRCQNCRKSGRVCRRGVRLNFIDTQVVAPPHDLTPSPGHRVTFRDESRHIASEYVGGFERYPPPTVEPQLDSGSLVSPPLSSRYNTTGVSGSSGSGMGQSEGLGYSPNGRSISTPQLLPDRRASFAPFKSAKQGRVGPSNACLSNPEEVFLVQTFVEEVGPWMDAMDEMKHFTNILPFHALEEPMLLKAFMACGARHLFQVNPSYGDGKASYFHDLASQDLLGLLQDPDRDSVLCATAAVILNIYESMTSRSMISVHGMNHIAGARALIKECRWDATSPGLGGACFWLNVSMELLSCLHLNWTLAWDLDTWGVDMNMEQTQPSVAGNEELWTHRMVYICAKVANFRSTFSHVHGLDHSTAQIDQWYRDWCVYNEWCDQWANAVPRSMTPLGYLQPWQTNSKSVFPEIWLIKRSSTIARLFYHTARILLTKIHPLESEFSPEMQSLQQSHAHDICGIVAHTKDRPGTSGISTLCTRFLFIAASCLATRDAQDEILNTIDRIKETGCRVEHLKDELQEAWGWTLHPHSHGHDVAVGVEVDSLFGDHAFNPDPDPSSSILKMHPAVVSNPLLAFADFELENHPYQGFYVKPRGQ</sequence>
<dbReference type="EMBL" id="JAOPJF010000020">
    <property type="protein sequence ID" value="KAK1145983.1"/>
    <property type="molecule type" value="Genomic_DNA"/>
</dbReference>